<feature type="region of interest" description="Disordered" evidence="5">
    <location>
        <begin position="392"/>
        <end position="580"/>
    </location>
</feature>
<proteinExistence type="predicted"/>
<dbReference type="VEuPathDB" id="FungiDB:A1O7_02744"/>
<dbReference type="AlphaFoldDB" id="W9WBC7"/>
<keyword evidence="8" id="KW-1185">Reference proteome</keyword>
<evidence type="ECO:0000313" key="7">
    <source>
        <dbReference type="EMBL" id="EXJ62310.1"/>
    </source>
</evidence>
<feature type="compositionally biased region" description="Basic and acidic residues" evidence="5">
    <location>
        <begin position="459"/>
        <end position="471"/>
    </location>
</feature>
<feature type="compositionally biased region" description="Polar residues" evidence="5">
    <location>
        <begin position="445"/>
        <end position="458"/>
    </location>
</feature>
<dbReference type="GO" id="GO:0016020">
    <property type="term" value="C:membrane"/>
    <property type="evidence" value="ECO:0007669"/>
    <property type="project" value="UniProtKB-SubCell"/>
</dbReference>
<keyword evidence="3 6" id="KW-1133">Transmembrane helix</keyword>
<feature type="transmembrane region" description="Helical" evidence="6">
    <location>
        <begin position="282"/>
        <end position="303"/>
    </location>
</feature>
<feature type="transmembrane region" description="Helical" evidence="6">
    <location>
        <begin position="29"/>
        <end position="53"/>
    </location>
</feature>
<dbReference type="HOGENOM" id="CLU_012923_5_1_1"/>
<dbReference type="RefSeq" id="XP_007754964.1">
    <property type="nucleotide sequence ID" value="XM_007756774.1"/>
</dbReference>
<feature type="transmembrane region" description="Helical" evidence="6">
    <location>
        <begin position="239"/>
        <end position="262"/>
    </location>
</feature>
<evidence type="ECO:0000256" key="3">
    <source>
        <dbReference type="ARBA" id="ARBA00022989"/>
    </source>
</evidence>
<feature type="transmembrane region" description="Helical" evidence="6">
    <location>
        <begin position="205"/>
        <end position="227"/>
    </location>
</feature>
<evidence type="ECO:0008006" key="9">
    <source>
        <dbReference type="Google" id="ProtNLM"/>
    </source>
</evidence>
<feature type="transmembrane region" description="Helical" evidence="6">
    <location>
        <begin position="99"/>
        <end position="117"/>
    </location>
</feature>
<name>W9WBC7_9EURO</name>
<evidence type="ECO:0000256" key="6">
    <source>
        <dbReference type="SAM" id="Phobius"/>
    </source>
</evidence>
<dbReference type="SMART" id="SM01417">
    <property type="entry name" value="Solute_trans_a"/>
    <property type="match status" value="1"/>
</dbReference>
<dbReference type="PANTHER" id="PTHR23423">
    <property type="entry name" value="ORGANIC SOLUTE TRANSPORTER-RELATED"/>
    <property type="match status" value="1"/>
</dbReference>
<dbReference type="Proteomes" id="UP000019473">
    <property type="component" value="Unassembled WGS sequence"/>
</dbReference>
<dbReference type="EMBL" id="AMGW01000002">
    <property type="protein sequence ID" value="EXJ62310.1"/>
    <property type="molecule type" value="Genomic_DNA"/>
</dbReference>
<dbReference type="OrthoDB" id="5348404at2759"/>
<accession>W9WBC7</accession>
<comment type="subcellular location">
    <subcellularLocation>
        <location evidence="1">Membrane</location>
        <topology evidence="1">Multi-pass membrane protein</topology>
    </subcellularLocation>
</comment>
<dbReference type="Pfam" id="PF03619">
    <property type="entry name" value="Solute_trans_a"/>
    <property type="match status" value="1"/>
</dbReference>
<evidence type="ECO:0000256" key="1">
    <source>
        <dbReference type="ARBA" id="ARBA00004141"/>
    </source>
</evidence>
<evidence type="ECO:0000256" key="5">
    <source>
        <dbReference type="SAM" id="MobiDB-lite"/>
    </source>
</evidence>
<evidence type="ECO:0000256" key="4">
    <source>
        <dbReference type="ARBA" id="ARBA00023136"/>
    </source>
</evidence>
<evidence type="ECO:0000313" key="8">
    <source>
        <dbReference type="Proteomes" id="UP000019473"/>
    </source>
</evidence>
<feature type="compositionally biased region" description="Polar residues" evidence="5">
    <location>
        <begin position="392"/>
        <end position="401"/>
    </location>
</feature>
<dbReference type="GeneID" id="19177349"/>
<evidence type="ECO:0000256" key="2">
    <source>
        <dbReference type="ARBA" id="ARBA00022692"/>
    </source>
</evidence>
<comment type="caution">
    <text evidence="7">The sequence shown here is derived from an EMBL/GenBank/DDBJ whole genome shotgun (WGS) entry which is preliminary data.</text>
</comment>
<feature type="compositionally biased region" description="Polar residues" evidence="5">
    <location>
        <begin position="423"/>
        <end position="437"/>
    </location>
</feature>
<reference evidence="7 8" key="1">
    <citation type="submission" date="2013-03" db="EMBL/GenBank/DDBJ databases">
        <title>The Genome Sequence of Cladophialophora yegresii CBS 114405.</title>
        <authorList>
            <consortium name="The Broad Institute Genomics Platform"/>
            <person name="Cuomo C."/>
            <person name="de Hoog S."/>
            <person name="Gorbushina A."/>
            <person name="Walker B."/>
            <person name="Young S.K."/>
            <person name="Zeng Q."/>
            <person name="Gargeya S."/>
            <person name="Fitzgerald M."/>
            <person name="Haas B."/>
            <person name="Abouelleil A."/>
            <person name="Allen A.W."/>
            <person name="Alvarado L."/>
            <person name="Arachchi H.M."/>
            <person name="Berlin A.M."/>
            <person name="Chapman S.B."/>
            <person name="Gainer-Dewar J."/>
            <person name="Goldberg J."/>
            <person name="Griggs A."/>
            <person name="Gujja S."/>
            <person name="Hansen M."/>
            <person name="Howarth C."/>
            <person name="Imamovic A."/>
            <person name="Ireland A."/>
            <person name="Larimer J."/>
            <person name="McCowan C."/>
            <person name="Murphy C."/>
            <person name="Pearson M."/>
            <person name="Poon T.W."/>
            <person name="Priest M."/>
            <person name="Roberts A."/>
            <person name="Saif S."/>
            <person name="Shea T."/>
            <person name="Sisk P."/>
            <person name="Sykes S."/>
            <person name="Wortman J."/>
            <person name="Nusbaum C."/>
            <person name="Birren B."/>
        </authorList>
    </citation>
    <scope>NUCLEOTIDE SEQUENCE [LARGE SCALE GENOMIC DNA]</scope>
    <source>
        <strain evidence="7 8">CBS 114405</strain>
    </source>
</reference>
<dbReference type="STRING" id="1182544.W9WBC7"/>
<sequence>MGWPKCNTTEEDMTITEDPIWDGHTFHTLGLWVGAIFTFIALLISFFLILMHATRYLKPWEQKHIIRILFMIPIYAAVSLLSFYYYTHSVYFEVIRDCYEAFAIASFFSLMCAYLAPDLHQQKIYFRTIKPKRWVWPMGYLQKITGGAEKGWLRTPRSGLTWFNVIWVSIFQYCFIRVFFTIVSVITQAMDLYCLESLSPAFSHIWVMAFETLSITVAMFCLIQFYVQIKDDIRQHKPLLKITAIKLVIFLSFWQTIAITFLTSTGAIKANNHVQTPDIKVGIPALLLCIEMAFFAVFHIWSFSWKPYTIGSKELMSETIAGEGIAKGSYQGGFLGIKALADSFNGWDMLKATGRSARWLFKGRKSRHADSSYTLNRKDTDRSDFSAQGQTLNTFSSQPTSYPGGVTKLPPYNAVGDEEGANLLTNSQSMPTSQPPAFQTPGHYDSNNVSDIGLATSSYDDKYNGRYDPPNERPPPPQSYPSYQSSIGGQESRAVAVPYPDWRPRPLPPQSYPSYQSSTGGQESGTVAVPFQESRPGIQPQAQAQAHSHSGGQDSSRIHMAPPDPSLRRGPDGQGNGSFF</sequence>
<keyword evidence="2 6" id="KW-0812">Transmembrane</keyword>
<protein>
    <recommendedName>
        <fullName evidence="9">DUF300-domain-containing protein</fullName>
    </recommendedName>
</protein>
<dbReference type="InterPro" id="IPR005178">
    <property type="entry name" value="Ostalpha/TMEM184C"/>
</dbReference>
<gene>
    <name evidence="7" type="ORF">A1O7_02744</name>
</gene>
<dbReference type="eggNOG" id="KOG2641">
    <property type="taxonomic scope" value="Eukaryota"/>
</dbReference>
<organism evidence="7 8">
    <name type="scientific">Cladophialophora yegresii CBS 114405</name>
    <dbReference type="NCBI Taxonomy" id="1182544"/>
    <lineage>
        <taxon>Eukaryota</taxon>
        <taxon>Fungi</taxon>
        <taxon>Dikarya</taxon>
        <taxon>Ascomycota</taxon>
        <taxon>Pezizomycotina</taxon>
        <taxon>Eurotiomycetes</taxon>
        <taxon>Chaetothyriomycetidae</taxon>
        <taxon>Chaetothyriales</taxon>
        <taxon>Herpotrichiellaceae</taxon>
        <taxon>Cladophialophora</taxon>
    </lineage>
</organism>
<feature type="transmembrane region" description="Helical" evidence="6">
    <location>
        <begin position="160"/>
        <end position="185"/>
    </location>
</feature>
<feature type="compositionally biased region" description="Low complexity" evidence="5">
    <location>
        <begin position="541"/>
        <end position="553"/>
    </location>
</feature>
<keyword evidence="4 6" id="KW-0472">Membrane</keyword>
<feature type="transmembrane region" description="Helical" evidence="6">
    <location>
        <begin position="65"/>
        <end position="87"/>
    </location>
</feature>